<keyword evidence="1" id="KW-1133">Transmembrane helix</keyword>
<evidence type="ECO:0000256" key="1">
    <source>
        <dbReference type="SAM" id="Phobius"/>
    </source>
</evidence>
<keyword evidence="3" id="KW-1185">Reference proteome</keyword>
<evidence type="ECO:0000313" key="2">
    <source>
        <dbReference type="EMBL" id="UYP44668.1"/>
    </source>
</evidence>
<keyword evidence="1" id="KW-0472">Membrane</keyword>
<feature type="transmembrane region" description="Helical" evidence="1">
    <location>
        <begin position="241"/>
        <end position="262"/>
    </location>
</feature>
<feature type="transmembrane region" description="Helical" evidence="1">
    <location>
        <begin position="177"/>
        <end position="198"/>
    </location>
</feature>
<keyword evidence="1" id="KW-0812">Transmembrane</keyword>
<feature type="transmembrane region" description="Helical" evidence="1">
    <location>
        <begin position="42"/>
        <end position="61"/>
    </location>
</feature>
<evidence type="ECO:0000313" key="3">
    <source>
        <dbReference type="Proteomes" id="UP001208689"/>
    </source>
</evidence>
<protein>
    <recommendedName>
        <fullName evidence="4">YhhN-like protein</fullName>
    </recommendedName>
</protein>
<sequence length="269" mass="30826">MTLDKKKGISVDIVIILTIMLLLFFSFFIVDWVIYFKELENVYYAGIAKPTLTFLCFLLVIYIKPIALDKKDWFLLFFAFLCMVPTDILMSIYGLSPNIAADSPLFMIGGILSIVAHGIFAIRHGKGFPYWKKSHEFVTLEQKSSAKKFIDKFWIGLSIFGTGIIIVIILWTDIVRIGHTIIAPIYLAFFCMSTWISWEAVRYKLYPKKNGILLAIGMTAWFLTEVVGEIYNIGIGNPSEIAFRFVWVFYSTTIICLSLSGLDWTKKRQ</sequence>
<feature type="transmembrane region" description="Helical" evidence="1">
    <location>
        <begin position="105"/>
        <end position="122"/>
    </location>
</feature>
<proteinExistence type="predicted"/>
<evidence type="ECO:0008006" key="4">
    <source>
        <dbReference type="Google" id="ProtNLM"/>
    </source>
</evidence>
<accession>A0ABY6HME0</accession>
<feature type="transmembrane region" description="Helical" evidence="1">
    <location>
        <begin position="210"/>
        <end position="235"/>
    </location>
</feature>
<dbReference type="Proteomes" id="UP001208689">
    <property type="component" value="Chromosome"/>
</dbReference>
<dbReference type="EMBL" id="CP104013">
    <property type="protein sequence ID" value="UYP44668.1"/>
    <property type="molecule type" value="Genomic_DNA"/>
</dbReference>
<gene>
    <name evidence="2" type="ORF">NEF87_000953</name>
</gene>
<feature type="transmembrane region" description="Helical" evidence="1">
    <location>
        <begin position="153"/>
        <end position="171"/>
    </location>
</feature>
<organism evidence="2 3">
    <name type="scientific">Candidatus Lokiarchaeum ossiferum</name>
    <dbReference type="NCBI Taxonomy" id="2951803"/>
    <lineage>
        <taxon>Archaea</taxon>
        <taxon>Promethearchaeati</taxon>
        <taxon>Promethearchaeota</taxon>
        <taxon>Promethearchaeia</taxon>
        <taxon>Promethearchaeales</taxon>
        <taxon>Promethearchaeaceae</taxon>
        <taxon>Candidatus Lokiarchaeum</taxon>
    </lineage>
</organism>
<feature type="transmembrane region" description="Helical" evidence="1">
    <location>
        <begin position="12"/>
        <end position="36"/>
    </location>
</feature>
<reference evidence="2" key="1">
    <citation type="submission" date="2022-09" db="EMBL/GenBank/DDBJ databases">
        <title>Actin cytoskeleton and complex cell architecture in an #Asgard archaeon.</title>
        <authorList>
            <person name="Ponce Toledo R.I."/>
            <person name="Schleper C."/>
            <person name="Rodrigues Oliveira T."/>
            <person name="Wollweber F."/>
            <person name="Xu J."/>
            <person name="Rittmann S."/>
            <person name="Klingl A."/>
            <person name="Pilhofer M."/>
        </authorList>
    </citation>
    <scope>NUCLEOTIDE SEQUENCE</scope>
    <source>
        <strain evidence="2">B-35</strain>
    </source>
</reference>
<name>A0ABY6HME0_9ARCH</name>
<feature type="transmembrane region" description="Helical" evidence="1">
    <location>
        <begin position="73"/>
        <end position="93"/>
    </location>
</feature>